<keyword evidence="3" id="KW-1185">Reference proteome</keyword>
<organism evidence="2 3">
    <name type="scientific">Megaselia scalaris</name>
    <name type="common">Humpbacked fly</name>
    <name type="synonym">Phora scalaris</name>
    <dbReference type="NCBI Taxonomy" id="36166"/>
    <lineage>
        <taxon>Eukaryota</taxon>
        <taxon>Metazoa</taxon>
        <taxon>Ecdysozoa</taxon>
        <taxon>Arthropoda</taxon>
        <taxon>Hexapoda</taxon>
        <taxon>Insecta</taxon>
        <taxon>Pterygota</taxon>
        <taxon>Neoptera</taxon>
        <taxon>Endopterygota</taxon>
        <taxon>Diptera</taxon>
        <taxon>Brachycera</taxon>
        <taxon>Muscomorpha</taxon>
        <taxon>Platypezoidea</taxon>
        <taxon>Phoridae</taxon>
        <taxon>Megaseliini</taxon>
        <taxon>Megaselia</taxon>
    </lineage>
</organism>
<name>T1GJ56_MEGSC</name>
<proteinExistence type="predicted"/>
<sequence>MNMTKSAGSRYITKQDSISGTPWRMSPSSSGYKTQTQSLRSESATPSLSGSGSCDDITTESPSSTQPQSNGIMWAVSDMASIPKGSVLIDPKTLQPVMNRDGWFAGVLLHSITQF</sequence>
<dbReference type="Proteomes" id="UP000015102">
    <property type="component" value="Unassembled WGS sequence"/>
</dbReference>
<reference evidence="3" key="1">
    <citation type="submission" date="2013-02" db="EMBL/GenBank/DDBJ databases">
        <authorList>
            <person name="Hughes D."/>
        </authorList>
    </citation>
    <scope>NUCLEOTIDE SEQUENCE</scope>
    <source>
        <strain>Durham</strain>
        <strain evidence="3">NC isolate 2 -- Noor lab</strain>
    </source>
</reference>
<dbReference type="EMBL" id="CAQQ02390475">
    <property type="status" value="NOT_ANNOTATED_CDS"/>
    <property type="molecule type" value="Genomic_DNA"/>
</dbReference>
<feature type="region of interest" description="Disordered" evidence="1">
    <location>
        <begin position="1"/>
        <end position="72"/>
    </location>
</feature>
<accession>T1GJ56</accession>
<dbReference type="AlphaFoldDB" id="T1GJ56"/>
<reference evidence="2" key="2">
    <citation type="submission" date="2015-06" db="UniProtKB">
        <authorList>
            <consortium name="EnsemblMetazoa"/>
        </authorList>
    </citation>
    <scope>IDENTIFICATION</scope>
</reference>
<feature type="compositionally biased region" description="Polar residues" evidence="1">
    <location>
        <begin position="1"/>
        <end position="52"/>
    </location>
</feature>
<protein>
    <submittedName>
        <fullName evidence="2">Uncharacterized protein</fullName>
    </submittedName>
</protein>
<evidence type="ECO:0000313" key="2">
    <source>
        <dbReference type="EnsemblMetazoa" id="MESCA003499-PA"/>
    </source>
</evidence>
<dbReference type="STRING" id="36166.T1GJ56"/>
<dbReference type="EnsemblMetazoa" id="MESCA003499-RA">
    <property type="protein sequence ID" value="MESCA003499-PA"/>
    <property type="gene ID" value="MESCA003499"/>
</dbReference>
<feature type="compositionally biased region" description="Low complexity" evidence="1">
    <location>
        <begin position="59"/>
        <end position="69"/>
    </location>
</feature>
<dbReference type="HOGENOM" id="CLU_2111629_0_0_1"/>
<evidence type="ECO:0000256" key="1">
    <source>
        <dbReference type="SAM" id="MobiDB-lite"/>
    </source>
</evidence>
<evidence type="ECO:0000313" key="3">
    <source>
        <dbReference type="Proteomes" id="UP000015102"/>
    </source>
</evidence>